<dbReference type="GO" id="GO:0007169">
    <property type="term" value="P:cell surface receptor protein tyrosine kinase signaling pathway"/>
    <property type="evidence" value="ECO:0007669"/>
    <property type="project" value="UniProtKB-ARBA"/>
</dbReference>
<dbReference type="Proteomes" id="UP000437017">
    <property type="component" value="Unassembled WGS sequence"/>
</dbReference>
<dbReference type="InterPro" id="IPR047113">
    <property type="entry name" value="PA2G4/ARX1"/>
</dbReference>
<dbReference type="FunFam" id="3.80.20.20:FF:000004">
    <property type="entry name" value="Receptor protein-tyrosine kinase"/>
    <property type="match status" value="1"/>
</dbReference>
<dbReference type="PANTHER" id="PTHR10804">
    <property type="entry name" value="PROTEASE FAMILY M24 METHIONYL AMINOPEPTIDASE, AMINOPEPTIDASE P"/>
    <property type="match status" value="1"/>
</dbReference>
<dbReference type="GO" id="GO:0004714">
    <property type="term" value="F:transmembrane receptor protein tyrosine kinase activity"/>
    <property type="evidence" value="ECO:0007669"/>
    <property type="project" value="UniProtKB-EC"/>
</dbReference>
<dbReference type="InterPro" id="IPR000494">
    <property type="entry name" value="Rcpt_L-dom"/>
</dbReference>
<evidence type="ECO:0000313" key="20">
    <source>
        <dbReference type="EMBL" id="KAB0397268.1"/>
    </source>
</evidence>
<dbReference type="FunFam" id="1.20.890.10:FF:000007">
    <property type="entry name" value="receptor tyrosine-protein kinase erbB-3"/>
    <property type="match status" value="1"/>
</dbReference>
<evidence type="ECO:0000256" key="4">
    <source>
        <dbReference type="ARBA" id="ARBA00022679"/>
    </source>
</evidence>
<keyword evidence="9 16" id="KW-1133">Transmembrane helix</keyword>
<feature type="domain" description="Receptor L-domain" evidence="19">
    <location>
        <begin position="353"/>
        <end position="472"/>
    </location>
</feature>
<feature type="region of interest" description="Disordered" evidence="15">
    <location>
        <begin position="640"/>
        <end position="660"/>
    </location>
</feature>
<dbReference type="InterPro" id="IPR006212">
    <property type="entry name" value="Furin_repeat"/>
</dbReference>
<keyword evidence="3" id="KW-0597">Phosphoprotein</keyword>
<dbReference type="InterPro" id="IPR009030">
    <property type="entry name" value="Growth_fac_rcpt_cys_sf"/>
</dbReference>
<keyword evidence="7" id="KW-0418">Kinase</keyword>
<feature type="transmembrane region" description="Helical" evidence="16">
    <location>
        <begin position="600"/>
        <end position="624"/>
    </location>
</feature>
<keyword evidence="17" id="KW-0732">Signal</keyword>
<dbReference type="CDD" id="cd00064">
    <property type="entry name" value="FU"/>
    <property type="match status" value="1"/>
</dbReference>
<evidence type="ECO:0000256" key="6">
    <source>
        <dbReference type="ARBA" id="ARBA00022741"/>
    </source>
</evidence>
<evidence type="ECO:0000256" key="12">
    <source>
        <dbReference type="ARBA" id="ARBA00023170"/>
    </source>
</evidence>
<comment type="subcellular location">
    <subcellularLocation>
        <location evidence="1">Membrane</location>
        <topology evidence="1">Single-pass type I membrane protein</topology>
    </subcellularLocation>
</comment>
<feature type="chain" id="PRO_5024929883" description="receptor protein-tyrosine kinase" evidence="17">
    <location>
        <begin position="20"/>
        <end position="1002"/>
    </location>
</feature>
<dbReference type="Gene3D" id="1.20.890.10">
    <property type="entry name" value="cAMP-dependent protein kinase regulatory subunit, dimerization-anchoring domain"/>
    <property type="match status" value="1"/>
</dbReference>
<proteinExistence type="predicted"/>
<dbReference type="Gene3D" id="2.10.220.10">
    <property type="entry name" value="Hormone Receptor, Insulin-like Growth Factor Receptor 1, Chain A, domain 2"/>
    <property type="match status" value="2"/>
</dbReference>
<sequence>MRANGALQVLGFLLSLARGSEVGNSQAVCPGTLNGLSVTGDAENQYQTLYKLYERCEVVMGNLEIVLTGHNADLSFLQWIREVTGYVLVAMNEFSTLPLPNLRVVRGTQVYDGKFAIFVMLNYNTNSSHALRQLRFTQLTEILSGGVYIEKNDKLCHMDTVDWRDIVRDRDAEIVVKDNGRTCPPCHEVCKGRCWGPGPEDCQTLTKTICAPQCNGHCFGPNPNQCCHDECAGGCSGPQDTDCFACRLFNDSGACVRQCPQPLVYNKLTFQLEPNPHTKYQYGGVCVASCPHNFVVDQTSCVRACPPDKMEVDKNGLKMCEPCGGLCPKACEGTGSGSRFQTVDSSNIDGFVNCTKILGNLDFLITGLNGDPWHKIPALDPEKLSVFRTVREITGYLNIQSWPPHMHNFSVFSNLTTIGGRSLYNRGFSLLIMKNLNVTSLGLRSLKEISAGRIYISANRQLCYHHSLNWTRLLRGPSEERLDIKHNRPRRDCGEGKGPRTGRWNQAGEGYKGCSALQWQKAKCVTHCAPLGDAGAQAPVSAYLAETTAEEVEPREFAHEAECFSCHPECQPLEGTATCKGPELQDCLGQTLALISKTHLAMALTVVVGLAVIFLILGSTFLYWRGRRIQNKRAMRRYLERGERESGPGITPGAEPPALTNKELEEVELEPELDLDLELEAEEENLATTLGSALSLPLGTLTRPRGSQSLVSPSSGYMPMNQGNLGEAAQKSAVRGCSERCHRPASLHPVPRGRLASESSEGHVTGSEAELQEKVSMCRSRSRSPRPRGDSAYHSQRHSLLTPVTPQSPPGLEEEDVNGYVMPDAHLKGTSSREGTLSSVGLSSVLGTEEDDDDEEYEYMNRRRKCSPSRPPRPSSLEELGYEYMDVGSDLSASLGSTQSCPLNPVPTMPNAGTTPDEDYEYMNRRRGGGGPGGDYAAMEACPAAEQGYEEMRAFQGPVHHGPQVHYARLKTLRSLEATDSAFDNPDYWHSRLFPKANAQRT</sequence>
<accession>A0A643CBD1</accession>
<evidence type="ECO:0000256" key="11">
    <source>
        <dbReference type="ARBA" id="ARBA00023137"/>
    </source>
</evidence>
<comment type="caution">
    <text evidence="20">The sequence shown here is derived from an EMBL/GenBank/DDBJ whole genome shotgun (WGS) entry which is preliminary data.</text>
</comment>
<evidence type="ECO:0000256" key="13">
    <source>
        <dbReference type="ARBA" id="ARBA00023180"/>
    </source>
</evidence>
<evidence type="ECO:0000256" key="1">
    <source>
        <dbReference type="ARBA" id="ARBA00004479"/>
    </source>
</evidence>
<evidence type="ECO:0000256" key="3">
    <source>
        <dbReference type="ARBA" id="ARBA00022553"/>
    </source>
</evidence>
<comment type="catalytic activity">
    <reaction evidence="14">
        <text>L-tyrosyl-[protein] + ATP = O-phospho-L-tyrosyl-[protein] + ADP + H(+)</text>
        <dbReference type="Rhea" id="RHEA:10596"/>
        <dbReference type="Rhea" id="RHEA-COMP:10136"/>
        <dbReference type="Rhea" id="RHEA-COMP:20101"/>
        <dbReference type="ChEBI" id="CHEBI:15378"/>
        <dbReference type="ChEBI" id="CHEBI:30616"/>
        <dbReference type="ChEBI" id="CHEBI:46858"/>
        <dbReference type="ChEBI" id="CHEBI:61978"/>
        <dbReference type="ChEBI" id="CHEBI:456216"/>
        <dbReference type="EC" id="2.7.10.1"/>
    </reaction>
</comment>
<feature type="region of interest" description="Disordered" evidence="15">
    <location>
        <begin position="697"/>
        <end position="816"/>
    </location>
</feature>
<keyword evidence="4" id="KW-0808">Transferase</keyword>
<evidence type="ECO:0000256" key="2">
    <source>
        <dbReference type="ARBA" id="ARBA00011902"/>
    </source>
</evidence>
<dbReference type="Pfam" id="PF01030">
    <property type="entry name" value="Recep_L_domain"/>
    <property type="match status" value="2"/>
</dbReference>
<dbReference type="OrthoDB" id="6219513at2759"/>
<evidence type="ECO:0000256" key="5">
    <source>
        <dbReference type="ARBA" id="ARBA00022692"/>
    </source>
</evidence>
<dbReference type="GO" id="GO:0005524">
    <property type="term" value="F:ATP binding"/>
    <property type="evidence" value="ECO:0007669"/>
    <property type="project" value="UniProtKB-KW"/>
</dbReference>
<evidence type="ECO:0000259" key="19">
    <source>
        <dbReference type="Pfam" id="PF01030"/>
    </source>
</evidence>
<protein>
    <recommendedName>
        <fullName evidence="2">receptor protein-tyrosine kinase</fullName>
        <ecNumber evidence="2">2.7.10.1</ecNumber>
    </recommendedName>
</protein>
<gene>
    <name evidence="20" type="ORF">E2I00_005321</name>
</gene>
<keyword evidence="21" id="KW-1185">Reference proteome</keyword>
<keyword evidence="10 16" id="KW-0472">Membrane</keyword>
<evidence type="ECO:0000256" key="16">
    <source>
        <dbReference type="SAM" id="Phobius"/>
    </source>
</evidence>
<feature type="compositionally biased region" description="Acidic residues" evidence="15">
    <location>
        <begin position="849"/>
        <end position="858"/>
    </location>
</feature>
<keyword evidence="5 16" id="KW-0812">Transmembrane</keyword>
<evidence type="ECO:0000256" key="7">
    <source>
        <dbReference type="ARBA" id="ARBA00022777"/>
    </source>
</evidence>
<dbReference type="AlphaFoldDB" id="A0A643CBD1"/>
<keyword evidence="6" id="KW-0547">Nucleotide-binding</keyword>
<dbReference type="SUPFAM" id="SSF57184">
    <property type="entry name" value="Growth factor receptor domain"/>
    <property type="match status" value="1"/>
</dbReference>
<organism evidence="20 21">
    <name type="scientific">Balaenoptera physalus</name>
    <name type="common">Fin whale</name>
    <name type="synonym">Balaena physalus</name>
    <dbReference type="NCBI Taxonomy" id="9770"/>
    <lineage>
        <taxon>Eukaryota</taxon>
        <taxon>Metazoa</taxon>
        <taxon>Chordata</taxon>
        <taxon>Craniata</taxon>
        <taxon>Vertebrata</taxon>
        <taxon>Euteleostomi</taxon>
        <taxon>Mammalia</taxon>
        <taxon>Eutheria</taxon>
        <taxon>Laurasiatheria</taxon>
        <taxon>Artiodactyla</taxon>
        <taxon>Whippomorpha</taxon>
        <taxon>Cetacea</taxon>
        <taxon>Mysticeti</taxon>
        <taxon>Balaenopteridae</taxon>
        <taxon>Balaenoptera</taxon>
    </lineage>
</organism>
<evidence type="ECO:0000256" key="17">
    <source>
        <dbReference type="SAM" id="SignalP"/>
    </source>
</evidence>
<dbReference type="EC" id="2.7.10.1" evidence="2"/>
<feature type="signal peptide" evidence="17">
    <location>
        <begin position="1"/>
        <end position="19"/>
    </location>
</feature>
<dbReference type="EMBL" id="SGJD01002012">
    <property type="protein sequence ID" value="KAB0397268.1"/>
    <property type="molecule type" value="Genomic_DNA"/>
</dbReference>
<evidence type="ECO:0000256" key="8">
    <source>
        <dbReference type="ARBA" id="ARBA00022840"/>
    </source>
</evidence>
<evidence type="ECO:0000256" key="15">
    <source>
        <dbReference type="SAM" id="MobiDB-lite"/>
    </source>
</evidence>
<dbReference type="SMART" id="SM00261">
    <property type="entry name" value="FU"/>
    <property type="match status" value="3"/>
</dbReference>
<evidence type="ECO:0000313" key="21">
    <source>
        <dbReference type="Proteomes" id="UP000437017"/>
    </source>
</evidence>
<feature type="domain" description="Furin-like cysteine-rich" evidence="18">
    <location>
        <begin position="182"/>
        <end position="332"/>
    </location>
</feature>
<evidence type="ECO:0000259" key="18">
    <source>
        <dbReference type="Pfam" id="PF00757"/>
    </source>
</evidence>
<dbReference type="InterPro" id="IPR036941">
    <property type="entry name" value="Rcpt_L-dom_sf"/>
</dbReference>
<dbReference type="GO" id="GO:0016020">
    <property type="term" value="C:membrane"/>
    <property type="evidence" value="ECO:0007669"/>
    <property type="project" value="UniProtKB-SubCell"/>
</dbReference>
<dbReference type="SUPFAM" id="SSF52058">
    <property type="entry name" value="L domain-like"/>
    <property type="match status" value="2"/>
</dbReference>
<dbReference type="CDD" id="cd12095">
    <property type="entry name" value="TM_ErbB3"/>
    <property type="match status" value="1"/>
</dbReference>
<feature type="region of interest" description="Disordered" evidence="15">
    <location>
        <begin position="895"/>
        <end position="916"/>
    </location>
</feature>
<feature type="compositionally biased region" description="Polar residues" evidence="15">
    <location>
        <begin position="705"/>
        <end position="715"/>
    </location>
</feature>
<dbReference type="InterPro" id="IPR006211">
    <property type="entry name" value="Furin-like_Cys-rich_dom"/>
</dbReference>
<feature type="region of interest" description="Disordered" evidence="15">
    <location>
        <begin position="849"/>
        <end position="876"/>
    </location>
</feature>
<dbReference type="PANTHER" id="PTHR10804:SF130">
    <property type="entry name" value="PROLIFERATION-ASSOCIATED PROTEIN 2G4"/>
    <property type="match status" value="1"/>
</dbReference>
<evidence type="ECO:0000256" key="14">
    <source>
        <dbReference type="ARBA" id="ARBA00051243"/>
    </source>
</evidence>
<evidence type="ECO:0000256" key="10">
    <source>
        <dbReference type="ARBA" id="ARBA00023136"/>
    </source>
</evidence>
<evidence type="ECO:0000256" key="9">
    <source>
        <dbReference type="ARBA" id="ARBA00022989"/>
    </source>
</evidence>
<keyword evidence="8" id="KW-0067">ATP-binding</keyword>
<dbReference type="Gene3D" id="3.80.20.20">
    <property type="entry name" value="Receptor L-domain"/>
    <property type="match status" value="2"/>
</dbReference>
<keyword evidence="12" id="KW-0675">Receptor</keyword>
<name>A0A643CBD1_BALPH</name>
<feature type="domain" description="Receptor L-domain" evidence="19">
    <location>
        <begin position="56"/>
        <end position="166"/>
    </location>
</feature>
<dbReference type="Pfam" id="PF00757">
    <property type="entry name" value="Furin-like"/>
    <property type="match status" value="1"/>
</dbReference>
<dbReference type="FunFam" id="2.10.220.10:FF:000001">
    <property type="entry name" value="Receptor protein-tyrosine kinase"/>
    <property type="match status" value="1"/>
</dbReference>
<keyword evidence="13" id="KW-0325">Glycoprotein</keyword>
<keyword evidence="11" id="KW-0829">Tyrosine-protein kinase</keyword>
<reference evidence="20 21" key="1">
    <citation type="journal article" date="2019" name="PLoS ONE">
        <title>Genomic analyses reveal an absence of contemporary introgressive admixture between fin whales and blue whales, despite known hybrids.</title>
        <authorList>
            <person name="Westbury M.V."/>
            <person name="Petersen B."/>
            <person name="Lorenzen E.D."/>
        </authorList>
    </citation>
    <scope>NUCLEOTIDE SEQUENCE [LARGE SCALE GENOMIC DNA]</scope>
    <source>
        <strain evidence="20">FinWhale-01</strain>
    </source>
</reference>